<dbReference type="NCBIfam" id="TIGR01720">
    <property type="entry name" value="NRPS-para261"/>
    <property type="match status" value="1"/>
</dbReference>
<keyword evidence="10" id="KW-1185">Reference proteome</keyword>
<keyword evidence="4" id="KW-0597">Phosphoprotein</keyword>
<dbReference type="GO" id="GO:0016874">
    <property type="term" value="F:ligase activity"/>
    <property type="evidence" value="ECO:0007669"/>
    <property type="project" value="UniProtKB-KW"/>
</dbReference>
<dbReference type="GO" id="GO:0044550">
    <property type="term" value="P:secondary metabolite biosynthetic process"/>
    <property type="evidence" value="ECO:0007669"/>
    <property type="project" value="UniProtKB-ARBA"/>
</dbReference>
<gene>
    <name evidence="9" type="ORF">QD47_26475</name>
</gene>
<dbReference type="InterPro" id="IPR023213">
    <property type="entry name" value="CAT-like_dom_sf"/>
</dbReference>
<keyword evidence="6" id="KW-0045">Antibiotic biosynthesis</keyword>
<dbReference type="InterPro" id="IPR010060">
    <property type="entry name" value="NRPS_synth"/>
</dbReference>
<dbReference type="CDD" id="cd05930">
    <property type="entry name" value="A_NRPS"/>
    <property type="match status" value="1"/>
</dbReference>
<dbReference type="Pfam" id="PF00668">
    <property type="entry name" value="Condensation"/>
    <property type="match status" value="2"/>
</dbReference>
<dbReference type="Pfam" id="PF00501">
    <property type="entry name" value="AMP-binding"/>
    <property type="match status" value="1"/>
</dbReference>
<accession>A0A0D7WYE2</accession>
<dbReference type="SUPFAM" id="SSF47336">
    <property type="entry name" value="ACP-like"/>
    <property type="match status" value="1"/>
</dbReference>
<evidence type="ECO:0000313" key="9">
    <source>
        <dbReference type="EMBL" id="KJD42747.1"/>
    </source>
</evidence>
<dbReference type="Gene3D" id="3.40.50.980">
    <property type="match status" value="2"/>
</dbReference>
<evidence type="ECO:0000256" key="1">
    <source>
        <dbReference type="ARBA" id="ARBA00001957"/>
    </source>
</evidence>
<dbReference type="PATRIC" id="fig|159743.3.peg.5877"/>
<evidence type="ECO:0000259" key="8">
    <source>
        <dbReference type="PROSITE" id="PS50075"/>
    </source>
</evidence>
<evidence type="ECO:0000256" key="6">
    <source>
        <dbReference type="ARBA" id="ARBA00023194"/>
    </source>
</evidence>
<dbReference type="Gene3D" id="1.10.1200.10">
    <property type="entry name" value="ACP-like"/>
    <property type="match status" value="1"/>
</dbReference>
<dbReference type="Gene3D" id="2.30.38.10">
    <property type="entry name" value="Luciferase, Domain 3"/>
    <property type="match status" value="1"/>
</dbReference>
<dbReference type="Pfam" id="PF00550">
    <property type="entry name" value="PP-binding"/>
    <property type="match status" value="1"/>
</dbReference>
<dbReference type="Gene3D" id="3.30.559.30">
    <property type="entry name" value="Nonribosomal peptide synthetase, condensation domain"/>
    <property type="match status" value="2"/>
</dbReference>
<evidence type="ECO:0000256" key="5">
    <source>
        <dbReference type="ARBA" id="ARBA00022598"/>
    </source>
</evidence>
<dbReference type="InterPro" id="IPR009081">
    <property type="entry name" value="PP-bd_ACP"/>
</dbReference>
<reference evidence="9 10" key="1">
    <citation type="submission" date="2014-11" db="EMBL/GenBank/DDBJ databases">
        <title>Draft Genome Sequences of Paenibacillus polymyxa NRRL B-30509 and Paenibacillus terrae NRRL B-30644, Strains from a Poultry Environment that Produce Tridecaptin A and Paenicidins.</title>
        <authorList>
            <person name="van Belkum M.J."/>
            <person name="Lohans C.T."/>
            <person name="Vederas J.C."/>
        </authorList>
    </citation>
    <scope>NUCLEOTIDE SEQUENCE [LARGE SCALE GENOMIC DNA]</scope>
    <source>
        <strain evidence="9 10">NRRL B-30644</strain>
    </source>
</reference>
<dbReference type="GO" id="GO:0008610">
    <property type="term" value="P:lipid biosynthetic process"/>
    <property type="evidence" value="ECO:0007669"/>
    <property type="project" value="UniProtKB-ARBA"/>
</dbReference>
<evidence type="ECO:0000256" key="2">
    <source>
        <dbReference type="ARBA" id="ARBA00006432"/>
    </source>
</evidence>
<dbReference type="EMBL" id="JTHP01000089">
    <property type="protein sequence ID" value="KJD42747.1"/>
    <property type="molecule type" value="Genomic_DNA"/>
</dbReference>
<dbReference type="PROSITE" id="PS50075">
    <property type="entry name" value="CARRIER"/>
    <property type="match status" value="1"/>
</dbReference>
<dbReference type="GO" id="GO:0017000">
    <property type="term" value="P:antibiotic biosynthetic process"/>
    <property type="evidence" value="ECO:0007669"/>
    <property type="project" value="UniProtKB-KW"/>
</dbReference>
<dbReference type="InterPro" id="IPR020845">
    <property type="entry name" value="AMP-binding_CS"/>
</dbReference>
<dbReference type="InterPro" id="IPR001242">
    <property type="entry name" value="Condensation_dom"/>
</dbReference>
<dbReference type="NCBIfam" id="TIGR01733">
    <property type="entry name" value="AA-adenyl-dom"/>
    <property type="match status" value="1"/>
</dbReference>
<dbReference type="FunFam" id="3.30.300.30:FF:000010">
    <property type="entry name" value="Enterobactin synthetase component F"/>
    <property type="match status" value="1"/>
</dbReference>
<dbReference type="PANTHER" id="PTHR45398">
    <property type="match status" value="1"/>
</dbReference>
<dbReference type="Gene3D" id="3.30.300.30">
    <property type="match status" value="1"/>
</dbReference>
<organism evidence="9 10">
    <name type="scientific">Paenibacillus terrae</name>
    <dbReference type="NCBI Taxonomy" id="159743"/>
    <lineage>
        <taxon>Bacteria</taxon>
        <taxon>Bacillati</taxon>
        <taxon>Bacillota</taxon>
        <taxon>Bacilli</taxon>
        <taxon>Bacillales</taxon>
        <taxon>Paenibacillaceae</taxon>
        <taxon>Paenibacillus</taxon>
    </lineage>
</organism>
<dbReference type="Pfam" id="PF13193">
    <property type="entry name" value="AMP-binding_C"/>
    <property type="match status" value="1"/>
</dbReference>
<dbReference type="FunFam" id="1.10.1200.10:FF:000005">
    <property type="entry name" value="Nonribosomal peptide synthetase 1"/>
    <property type="match status" value="1"/>
</dbReference>
<dbReference type="FunFam" id="2.30.38.10:FF:000001">
    <property type="entry name" value="Non-ribosomal peptide synthetase PvdI"/>
    <property type="match status" value="1"/>
</dbReference>
<evidence type="ECO:0000313" key="10">
    <source>
        <dbReference type="Proteomes" id="UP000032534"/>
    </source>
</evidence>
<dbReference type="RefSeq" id="WP_044648923.1">
    <property type="nucleotide sequence ID" value="NZ_JTHP01000089.1"/>
</dbReference>
<keyword evidence="7" id="KW-0511">Multifunctional enzyme</keyword>
<dbReference type="PANTHER" id="PTHR45398:SF1">
    <property type="entry name" value="ENZYME, PUTATIVE (JCVI)-RELATED"/>
    <property type="match status" value="1"/>
</dbReference>
<dbReference type="SUPFAM" id="SSF56801">
    <property type="entry name" value="Acetyl-CoA synthetase-like"/>
    <property type="match status" value="1"/>
</dbReference>
<comment type="cofactor">
    <cofactor evidence="1">
        <name>pantetheine 4'-phosphate</name>
        <dbReference type="ChEBI" id="CHEBI:47942"/>
    </cofactor>
</comment>
<dbReference type="Gene3D" id="3.30.559.10">
    <property type="entry name" value="Chloramphenicol acetyltransferase-like domain"/>
    <property type="match status" value="2"/>
</dbReference>
<comment type="similarity">
    <text evidence="2">Belongs to the ATP-dependent AMP-binding enzyme family.</text>
</comment>
<keyword evidence="5" id="KW-0436">Ligase</keyword>
<dbReference type="GO" id="GO:0043041">
    <property type="term" value="P:amino acid activation for nonribosomal peptide biosynthetic process"/>
    <property type="evidence" value="ECO:0007669"/>
    <property type="project" value="UniProtKB-ARBA"/>
</dbReference>
<feature type="domain" description="Carrier" evidence="8">
    <location>
        <begin position="981"/>
        <end position="1055"/>
    </location>
</feature>
<sequence>MIKGLEIEKVVNLTPLQEGMLVHALMEPESQAYYEQLRISIRGNLDWNALQKSFQLLVQRHETLRSNIYHKSASRSRLIVFKKRNTAITYENMTGLNEKEQADAIRGFMDVDRNTHYDLSRDMLIRMAVLQTDKDAYTLLVSFHHIIMDGWCLGIIMDELLTAYEAFHTGRPVQLPEPRPYAGYSDWLEEQDQEEAKDYWSSILQGYEQTAGLPMLKTPATTHEKGGYLLQEYKTTLTEKETSSLRTIAECNGATLSSLFLAVWGIVLGRYNGSKDVVFGTVVSGRPSELDEVERIVGLFINTIPLRIRLNEEKSFVELLRDVQRASVQGRMNGYCSLAEIQSQSGLKQRLLDHIVVFENYPLENMIGRRDWQDKLGFIIEDARLFEEIPYDFNIEVEDKKAMSFILSYNGKVYNGEAMKRLAHHLKHIFLQVASNPDVCLRDVRLLTTEEEANLTKIWSGPVVQFPALTFHGIFEAQTERIPERAAVIYEDTMLTYRQLNDRADALAHLLQKRGITRESLVAVMVDRSVEMIVAVLGIMKAGAAYVPVDPVYPEERIEYMLRDCGTTIVLTQSHLTGWLKTMDFMGEVVDLATLPLQPEMDSNKQYISTYEPGSLAYVIYTSGTTGKPKGVMVEHQQYVNTALGYRHSQGFKDFPVKLLQIASMSFDVFACDLAKAFVNGGTLVICPENVRNDPAALAALLEQQEITTFETPPVLLALLLNYIYEHGTNISSLKLLTTGADSLAVADYRKMLTRFGNQMRIINTYGVTEAAIESSFYEDELEKLPLSGIVSIGRALPNHKLYIVDDRMRLVPVGVTGELCIGGASVARGYLNRPELSAEKFVSDPFSPGGRLYRTGDLARWQPDGNIDFIGRADYQYKIRGYRIEPGEIESILLETEGVRQAVVVDRLDKAGQKYLCAYVAGAAEKDMLRDKLAQQLPVYMVPAQIIVLEQLPLTHNGKIDRSNLPEPDEIALLDSVYEAPQDELEKTIALIWEEVIGVKPIGLHNNFFELGGDSIKALQIAIRLNAKGLKMEVKDLFRYPEIHLIAPFIKKITRIIPQGIVEGEVELTPIQLDFFQHHRRDRHHYNQAVMLQNDGGWSELWLKNSMDKLVAHHDALRLIFVEEEKGASAYNRGVNEGEFFTITSYDLTQSSQPEEEIRHIGDELQSSLDLQRGPLIRLVLFHLSGEDHLMIVIHHLIVDGVSWRILLEDLGTAYDQVARGEMPNLPAKTDAYKEWASGLTTYAESVQVRHEISYWNNVDSRRIRRLPRDHEIAVSLIQDRRLAEVVLSRDETEKLLKHVHHAYHTEMNDLLLTALGLAFYEWSGYNEIPILLEGHGREEIIKDLDISRTVGWFTSQYPFVIEVNRPENLAYQIKMVKDKLRRVPNKGIGYGILRYLTKDQTKSASLVAAPFPEISFNYLGQFDEENSADIPWRISRLADLANGERSPRAEKTSTFDINGMITNGILRFGFEYNGLEYGAATVERLTNGFKKHLLNLIHHCCTKDQAERSPTDFTYNQLSMGQFEHISSRLSDKLGNLLK</sequence>
<evidence type="ECO:0000256" key="4">
    <source>
        <dbReference type="ARBA" id="ARBA00022553"/>
    </source>
</evidence>
<dbReference type="InterPro" id="IPR010071">
    <property type="entry name" value="AA_adenyl_dom"/>
</dbReference>
<dbReference type="InterPro" id="IPR025110">
    <property type="entry name" value="AMP-bd_C"/>
</dbReference>
<protein>
    <submittedName>
        <fullName evidence="9">Tyrocidine synthetase</fullName>
    </submittedName>
</protein>
<name>A0A0D7WYE2_9BACL</name>
<dbReference type="SUPFAM" id="SSF52777">
    <property type="entry name" value="CoA-dependent acyltransferases"/>
    <property type="match status" value="4"/>
</dbReference>
<dbReference type="InterPro" id="IPR045851">
    <property type="entry name" value="AMP-bd_C_sf"/>
</dbReference>
<dbReference type="CDD" id="cd19534">
    <property type="entry name" value="E_NRPS"/>
    <property type="match status" value="1"/>
</dbReference>
<dbReference type="PROSITE" id="PS00455">
    <property type="entry name" value="AMP_BINDING"/>
    <property type="match status" value="1"/>
</dbReference>
<dbReference type="FunFam" id="3.40.50.980:FF:000001">
    <property type="entry name" value="Non-ribosomal peptide synthetase"/>
    <property type="match status" value="1"/>
</dbReference>
<dbReference type="CDD" id="cd19543">
    <property type="entry name" value="DCL_NRPS"/>
    <property type="match status" value="1"/>
</dbReference>
<evidence type="ECO:0000256" key="3">
    <source>
        <dbReference type="ARBA" id="ARBA00022450"/>
    </source>
</evidence>
<dbReference type="InterPro" id="IPR000873">
    <property type="entry name" value="AMP-dep_synth/lig_dom"/>
</dbReference>
<keyword evidence="3" id="KW-0596">Phosphopantetheine</keyword>
<dbReference type="InterPro" id="IPR036736">
    <property type="entry name" value="ACP-like_sf"/>
</dbReference>
<comment type="caution">
    <text evidence="9">The sequence shown here is derived from an EMBL/GenBank/DDBJ whole genome shotgun (WGS) entry which is preliminary data.</text>
</comment>
<dbReference type="FunFam" id="3.40.50.12780:FF:000012">
    <property type="entry name" value="Non-ribosomal peptide synthetase"/>
    <property type="match status" value="1"/>
</dbReference>
<proteinExistence type="inferred from homology"/>
<dbReference type="Proteomes" id="UP000032534">
    <property type="component" value="Unassembled WGS sequence"/>
</dbReference>
<evidence type="ECO:0000256" key="7">
    <source>
        <dbReference type="ARBA" id="ARBA00023268"/>
    </source>
</evidence>
<dbReference type="OrthoDB" id="9765680at2"/>